<dbReference type="PANTHER" id="PTHR45453:SF1">
    <property type="entry name" value="PHOSPHATE REGULON SENSOR PROTEIN PHOR"/>
    <property type="match status" value="1"/>
</dbReference>
<dbReference type="SUPFAM" id="SSF47384">
    <property type="entry name" value="Homodimeric domain of signal transducing histidine kinase"/>
    <property type="match status" value="1"/>
</dbReference>
<sequence length="406" mass="45477">MIRRLRRRFVGIAMASLLVILAVVIGFINITSWQQMNLRADDLLEFLAEHGGEFPRPEEHALSTARPDFMRNQETAFKTRCFSVRYTAEGEVEEVRIDRIAAIDEQGALECAQQALETGRERGFVGIYRFLVQESDGQIYVGFLDMADEITTARQLAGASAFVAVFCLAAMFVMVFFFSKRAIRPIVQNLERQKQFIADAGHEIKTPLTILSANAAVLRMTVGENEWVDSIQNQTRRLDKLVGELLSLSQVESGLSRQVELFCLSDAVLDTASAFRTMAEAQGKTLRISVEPEIFYCGDETQLRRLVSILMDNAVKYATKEAEISLRLHKKKHGLLLEVQNPCEPIAPEALPRLFDRFYRADTSRARESGSYGIGLAIAQEIVLANKGKISASCPNEGEIVFRVTL</sequence>
<proteinExistence type="predicted"/>
<evidence type="ECO:0000256" key="7">
    <source>
        <dbReference type="ARBA" id="ARBA00023012"/>
    </source>
</evidence>
<reference evidence="10" key="1">
    <citation type="submission" date="2020-10" db="EMBL/GenBank/DDBJ databases">
        <authorList>
            <person name="Gilroy R."/>
        </authorList>
    </citation>
    <scope>NUCLEOTIDE SEQUENCE</scope>
    <source>
        <strain evidence="10">ChiHcec3-11533</strain>
    </source>
</reference>
<dbReference type="PANTHER" id="PTHR45453">
    <property type="entry name" value="PHOSPHATE REGULON SENSOR PROTEIN PHOR"/>
    <property type="match status" value="1"/>
</dbReference>
<reference evidence="10" key="2">
    <citation type="journal article" date="2021" name="PeerJ">
        <title>Extensive microbial diversity within the chicken gut microbiome revealed by metagenomics and culture.</title>
        <authorList>
            <person name="Gilroy R."/>
            <person name="Ravi A."/>
            <person name="Getino M."/>
            <person name="Pursley I."/>
            <person name="Horton D.L."/>
            <person name="Alikhan N.F."/>
            <person name="Baker D."/>
            <person name="Gharbi K."/>
            <person name="Hall N."/>
            <person name="Watson M."/>
            <person name="Adriaenssens E.M."/>
            <person name="Foster-Nyarko E."/>
            <person name="Jarju S."/>
            <person name="Secka A."/>
            <person name="Antonio M."/>
            <person name="Oren A."/>
            <person name="Chaudhuri R.R."/>
            <person name="La Ragione R."/>
            <person name="Hildebrand F."/>
            <person name="Pallen M.J."/>
        </authorList>
    </citation>
    <scope>NUCLEOTIDE SEQUENCE</scope>
    <source>
        <strain evidence="10">ChiHcec3-11533</strain>
    </source>
</reference>
<dbReference type="Pfam" id="PF00512">
    <property type="entry name" value="HisKA"/>
    <property type="match status" value="1"/>
</dbReference>
<accession>A0A9D1IBC7</accession>
<keyword evidence="8" id="KW-1133">Transmembrane helix</keyword>
<dbReference type="Gene3D" id="3.30.565.10">
    <property type="entry name" value="Histidine kinase-like ATPase, C-terminal domain"/>
    <property type="match status" value="1"/>
</dbReference>
<dbReference type="EC" id="2.7.13.3" evidence="3"/>
<dbReference type="Pfam" id="PF02518">
    <property type="entry name" value="HATPase_c"/>
    <property type="match status" value="1"/>
</dbReference>
<evidence type="ECO:0000256" key="6">
    <source>
        <dbReference type="ARBA" id="ARBA00022777"/>
    </source>
</evidence>
<feature type="domain" description="Histidine kinase" evidence="9">
    <location>
        <begin position="199"/>
        <end position="406"/>
    </location>
</feature>
<evidence type="ECO:0000256" key="4">
    <source>
        <dbReference type="ARBA" id="ARBA00022553"/>
    </source>
</evidence>
<keyword evidence="6" id="KW-0418">Kinase</keyword>
<name>A0A9D1IBC7_9FIRM</name>
<evidence type="ECO:0000256" key="1">
    <source>
        <dbReference type="ARBA" id="ARBA00000085"/>
    </source>
</evidence>
<evidence type="ECO:0000313" key="11">
    <source>
        <dbReference type="Proteomes" id="UP000824072"/>
    </source>
</evidence>
<evidence type="ECO:0000313" key="10">
    <source>
        <dbReference type="EMBL" id="HIU34142.1"/>
    </source>
</evidence>
<keyword evidence="4" id="KW-0597">Phosphoprotein</keyword>
<dbReference type="EMBL" id="DVMU01000138">
    <property type="protein sequence ID" value="HIU34142.1"/>
    <property type="molecule type" value="Genomic_DNA"/>
</dbReference>
<dbReference type="Gene3D" id="1.10.287.130">
    <property type="match status" value="1"/>
</dbReference>
<dbReference type="AlphaFoldDB" id="A0A9D1IBC7"/>
<dbReference type="SMART" id="SM00388">
    <property type="entry name" value="HisKA"/>
    <property type="match status" value="1"/>
</dbReference>
<dbReference type="GO" id="GO:0000155">
    <property type="term" value="F:phosphorelay sensor kinase activity"/>
    <property type="evidence" value="ECO:0007669"/>
    <property type="project" value="InterPro"/>
</dbReference>
<dbReference type="InterPro" id="IPR003594">
    <property type="entry name" value="HATPase_dom"/>
</dbReference>
<keyword evidence="8" id="KW-0812">Transmembrane</keyword>
<dbReference type="InterPro" id="IPR003661">
    <property type="entry name" value="HisK_dim/P_dom"/>
</dbReference>
<dbReference type="InterPro" id="IPR036097">
    <property type="entry name" value="HisK_dim/P_sf"/>
</dbReference>
<dbReference type="InterPro" id="IPR036890">
    <property type="entry name" value="HATPase_C_sf"/>
</dbReference>
<organism evidence="10 11">
    <name type="scientific">Candidatus Pullichristensenella excrementigallinarum</name>
    <dbReference type="NCBI Taxonomy" id="2840907"/>
    <lineage>
        <taxon>Bacteria</taxon>
        <taxon>Bacillati</taxon>
        <taxon>Bacillota</taxon>
        <taxon>Clostridia</taxon>
        <taxon>Candidatus Pullichristensenella</taxon>
    </lineage>
</organism>
<dbReference type="PROSITE" id="PS50109">
    <property type="entry name" value="HIS_KIN"/>
    <property type="match status" value="1"/>
</dbReference>
<dbReference type="GO" id="GO:0004721">
    <property type="term" value="F:phosphoprotein phosphatase activity"/>
    <property type="evidence" value="ECO:0007669"/>
    <property type="project" value="TreeGrafter"/>
</dbReference>
<dbReference type="Proteomes" id="UP000824072">
    <property type="component" value="Unassembled WGS sequence"/>
</dbReference>
<evidence type="ECO:0000256" key="5">
    <source>
        <dbReference type="ARBA" id="ARBA00022679"/>
    </source>
</evidence>
<dbReference type="SMART" id="SM00387">
    <property type="entry name" value="HATPase_c"/>
    <property type="match status" value="1"/>
</dbReference>
<gene>
    <name evidence="10" type="ORF">IAB02_06215</name>
</gene>
<feature type="transmembrane region" description="Helical" evidence="8">
    <location>
        <begin position="156"/>
        <end position="178"/>
    </location>
</feature>
<dbReference type="SUPFAM" id="SSF55874">
    <property type="entry name" value="ATPase domain of HSP90 chaperone/DNA topoisomerase II/histidine kinase"/>
    <property type="match status" value="1"/>
</dbReference>
<evidence type="ECO:0000256" key="2">
    <source>
        <dbReference type="ARBA" id="ARBA00004370"/>
    </source>
</evidence>
<keyword evidence="7" id="KW-0902">Two-component regulatory system</keyword>
<feature type="transmembrane region" description="Helical" evidence="8">
    <location>
        <begin position="9"/>
        <end position="30"/>
    </location>
</feature>
<dbReference type="InterPro" id="IPR050351">
    <property type="entry name" value="BphY/WalK/GraS-like"/>
</dbReference>
<dbReference type="CDD" id="cd00082">
    <property type="entry name" value="HisKA"/>
    <property type="match status" value="1"/>
</dbReference>
<keyword evidence="5" id="KW-0808">Transferase</keyword>
<keyword evidence="8" id="KW-0472">Membrane</keyword>
<comment type="caution">
    <text evidence="10">The sequence shown here is derived from an EMBL/GenBank/DDBJ whole genome shotgun (WGS) entry which is preliminary data.</text>
</comment>
<evidence type="ECO:0000259" key="9">
    <source>
        <dbReference type="PROSITE" id="PS50109"/>
    </source>
</evidence>
<comment type="catalytic activity">
    <reaction evidence="1">
        <text>ATP + protein L-histidine = ADP + protein N-phospho-L-histidine.</text>
        <dbReference type="EC" id="2.7.13.3"/>
    </reaction>
</comment>
<comment type="subcellular location">
    <subcellularLocation>
        <location evidence="2">Membrane</location>
    </subcellularLocation>
</comment>
<dbReference type="GO" id="GO:0005886">
    <property type="term" value="C:plasma membrane"/>
    <property type="evidence" value="ECO:0007669"/>
    <property type="project" value="TreeGrafter"/>
</dbReference>
<protein>
    <recommendedName>
        <fullName evidence="3">histidine kinase</fullName>
        <ecNumber evidence="3">2.7.13.3</ecNumber>
    </recommendedName>
</protein>
<dbReference type="GO" id="GO:0016036">
    <property type="term" value="P:cellular response to phosphate starvation"/>
    <property type="evidence" value="ECO:0007669"/>
    <property type="project" value="TreeGrafter"/>
</dbReference>
<evidence type="ECO:0000256" key="3">
    <source>
        <dbReference type="ARBA" id="ARBA00012438"/>
    </source>
</evidence>
<dbReference type="InterPro" id="IPR005467">
    <property type="entry name" value="His_kinase_dom"/>
</dbReference>
<evidence type="ECO:0000256" key="8">
    <source>
        <dbReference type="SAM" id="Phobius"/>
    </source>
</evidence>